<sequence length="89" mass="9658">MAGDDLIFFTSGTTINATAYATGKVNSSSPNRQRGSRPEAIVATDDTEMTHGQPQKHPPSPVQSSPVMDISRTQIFIYECTHEHMPIPG</sequence>
<proteinExistence type="predicted"/>
<dbReference type="Proteomes" id="UP000030765">
    <property type="component" value="Unassembled WGS sequence"/>
</dbReference>
<reference evidence="2 4" key="1">
    <citation type="journal article" date="2014" name="BMC Genomics">
        <title>Genome sequence of Anopheles sinensis provides insight into genetics basis of mosquito competence for malaria parasites.</title>
        <authorList>
            <person name="Zhou D."/>
            <person name="Zhang D."/>
            <person name="Ding G."/>
            <person name="Shi L."/>
            <person name="Hou Q."/>
            <person name="Ye Y."/>
            <person name="Xu Y."/>
            <person name="Zhou H."/>
            <person name="Xiong C."/>
            <person name="Li S."/>
            <person name="Yu J."/>
            <person name="Hong S."/>
            <person name="Yu X."/>
            <person name="Zou P."/>
            <person name="Chen C."/>
            <person name="Chang X."/>
            <person name="Wang W."/>
            <person name="Lv Y."/>
            <person name="Sun Y."/>
            <person name="Ma L."/>
            <person name="Shen B."/>
            <person name="Zhu C."/>
        </authorList>
    </citation>
    <scope>NUCLEOTIDE SEQUENCE [LARGE SCALE GENOMIC DNA]</scope>
</reference>
<dbReference type="VEuPathDB" id="VectorBase:ASIC019389"/>
<feature type="compositionally biased region" description="Polar residues" evidence="1">
    <location>
        <begin position="23"/>
        <end position="33"/>
    </location>
</feature>
<accession>A0A084WM88</accession>
<evidence type="ECO:0000313" key="2">
    <source>
        <dbReference type="EMBL" id="KFB51332.1"/>
    </source>
</evidence>
<keyword evidence="4" id="KW-1185">Reference proteome</keyword>
<evidence type="ECO:0000313" key="4">
    <source>
        <dbReference type="Proteomes" id="UP000030765"/>
    </source>
</evidence>
<evidence type="ECO:0000256" key="1">
    <source>
        <dbReference type="SAM" id="MobiDB-lite"/>
    </source>
</evidence>
<protein>
    <submittedName>
        <fullName evidence="2 3">Uncharacterized protein</fullName>
    </submittedName>
</protein>
<dbReference type="EnsemblMetazoa" id="ASIC019389-RA">
    <property type="protein sequence ID" value="ASIC019389-PA"/>
    <property type="gene ID" value="ASIC019389"/>
</dbReference>
<dbReference type="EMBL" id="KE525351">
    <property type="protein sequence ID" value="KFB51332.1"/>
    <property type="molecule type" value="Genomic_DNA"/>
</dbReference>
<organism evidence="2">
    <name type="scientific">Anopheles sinensis</name>
    <name type="common">Mosquito</name>
    <dbReference type="NCBI Taxonomy" id="74873"/>
    <lineage>
        <taxon>Eukaryota</taxon>
        <taxon>Metazoa</taxon>
        <taxon>Ecdysozoa</taxon>
        <taxon>Arthropoda</taxon>
        <taxon>Hexapoda</taxon>
        <taxon>Insecta</taxon>
        <taxon>Pterygota</taxon>
        <taxon>Neoptera</taxon>
        <taxon>Endopterygota</taxon>
        <taxon>Diptera</taxon>
        <taxon>Nematocera</taxon>
        <taxon>Culicoidea</taxon>
        <taxon>Culicidae</taxon>
        <taxon>Anophelinae</taxon>
        <taxon>Anopheles</taxon>
    </lineage>
</organism>
<name>A0A084WM88_ANOSI</name>
<evidence type="ECO:0000313" key="3">
    <source>
        <dbReference type="EnsemblMetazoa" id="ASIC019389-PA"/>
    </source>
</evidence>
<gene>
    <name evidence="2" type="ORF">ZHAS_00019389</name>
</gene>
<feature type="region of interest" description="Disordered" evidence="1">
    <location>
        <begin position="23"/>
        <end position="67"/>
    </location>
</feature>
<dbReference type="AlphaFoldDB" id="A0A084WM88"/>
<reference evidence="3" key="2">
    <citation type="submission" date="2020-05" db="UniProtKB">
        <authorList>
            <consortium name="EnsemblMetazoa"/>
        </authorList>
    </citation>
    <scope>IDENTIFICATION</scope>
</reference>
<dbReference type="EMBL" id="ATLV01024394">
    <property type="status" value="NOT_ANNOTATED_CDS"/>
    <property type="molecule type" value="Genomic_DNA"/>
</dbReference>